<reference evidence="1" key="1">
    <citation type="submission" date="2020-05" db="EMBL/GenBank/DDBJ databases">
        <authorList>
            <person name="Chiriac C."/>
            <person name="Salcher M."/>
            <person name="Ghai R."/>
            <person name="Kavagutti S V."/>
        </authorList>
    </citation>
    <scope>NUCLEOTIDE SEQUENCE</scope>
</reference>
<evidence type="ECO:0000313" key="1">
    <source>
        <dbReference type="EMBL" id="CAB4223173.1"/>
    </source>
</evidence>
<organism evidence="1">
    <name type="scientific">uncultured Caudovirales phage</name>
    <dbReference type="NCBI Taxonomy" id="2100421"/>
    <lineage>
        <taxon>Viruses</taxon>
        <taxon>Duplodnaviria</taxon>
        <taxon>Heunggongvirae</taxon>
        <taxon>Uroviricota</taxon>
        <taxon>Caudoviricetes</taxon>
        <taxon>Peduoviridae</taxon>
        <taxon>Maltschvirus</taxon>
        <taxon>Maltschvirus maltsch</taxon>
    </lineage>
</organism>
<evidence type="ECO:0008006" key="2">
    <source>
        <dbReference type="Google" id="ProtNLM"/>
    </source>
</evidence>
<accession>A0A6J5T626</accession>
<gene>
    <name evidence="1" type="ORF">UFOVP1665_16</name>
</gene>
<sequence length="491" mass="50985">MAGTGSRTLKLSILADVSDLKKNLSAGSTEVDGFGSKLGDFSKKAAAAFAVAGVAAAAYASKLLIEGVKSAIEDEAAQARLATTLGNVTGATNAQVAAVEQYILKTELATGKTDDELRPSLDRLVRSTKDVAEAERLQAIALDVSAGSGKSLEAVSNALAKAHDGNFAALTKLGIGITAAEAKTMSFEQVTAKLSDTFANQASVQAETFQGKMDRLSVGFREAKETVGSFVLDAITPMVNTIVKDVIPQVMAFSSSVGTTLKPVIQNLTTFITGTLMPAFSAIWNFINDYIVPIIKTVLTPVIKGLKSAWDSVSTAITDNQDKLQPLMGFLEGLVKFIRDYVAPVIGTVLGGAFNLLGKAMGAVISIFSNIVSVLESVYKTIEKIINFISGNTDAPVTTPLVIQPRVAGGRAAGGAVSAGSTYMVGEKGSELFVPQSNGTIVPHNALGGAPTYNITVNGAIDPEGAARAIIQVLNRSSARGTLGANQFTFA</sequence>
<proteinExistence type="predicted"/>
<protein>
    <recommendedName>
        <fullName evidence="2">Bacteriophage lambda, GpH, tail tape measure, C-terminal</fullName>
    </recommendedName>
</protein>
<dbReference type="EMBL" id="LR797530">
    <property type="protein sequence ID" value="CAB4223173.1"/>
    <property type="molecule type" value="Genomic_DNA"/>
</dbReference>
<name>A0A6J5T626_9CAUD</name>